<feature type="region of interest" description="Disordered" evidence="1">
    <location>
        <begin position="1"/>
        <end position="32"/>
    </location>
</feature>
<evidence type="ECO:0000256" key="1">
    <source>
        <dbReference type="SAM" id="MobiDB-lite"/>
    </source>
</evidence>
<dbReference type="AlphaFoldDB" id="A0A392TS24"/>
<evidence type="ECO:0000313" key="3">
    <source>
        <dbReference type="Proteomes" id="UP000265520"/>
    </source>
</evidence>
<sequence length="53" mass="6169">MDNCFTLTRAGDLQPPSLSNNPDGFRPPPLMSRTPTVFNRRCMFYRLSEIYFP</sequence>
<comment type="caution">
    <text evidence="2">The sequence shown here is derived from an EMBL/GenBank/DDBJ whole genome shotgun (WGS) entry which is preliminary data.</text>
</comment>
<accession>A0A392TS24</accession>
<protein>
    <submittedName>
        <fullName evidence="2">Uncharacterized protein</fullName>
    </submittedName>
</protein>
<organism evidence="2 3">
    <name type="scientific">Trifolium medium</name>
    <dbReference type="NCBI Taxonomy" id="97028"/>
    <lineage>
        <taxon>Eukaryota</taxon>
        <taxon>Viridiplantae</taxon>
        <taxon>Streptophyta</taxon>
        <taxon>Embryophyta</taxon>
        <taxon>Tracheophyta</taxon>
        <taxon>Spermatophyta</taxon>
        <taxon>Magnoliopsida</taxon>
        <taxon>eudicotyledons</taxon>
        <taxon>Gunneridae</taxon>
        <taxon>Pentapetalae</taxon>
        <taxon>rosids</taxon>
        <taxon>fabids</taxon>
        <taxon>Fabales</taxon>
        <taxon>Fabaceae</taxon>
        <taxon>Papilionoideae</taxon>
        <taxon>50 kb inversion clade</taxon>
        <taxon>NPAAA clade</taxon>
        <taxon>Hologalegina</taxon>
        <taxon>IRL clade</taxon>
        <taxon>Trifolieae</taxon>
        <taxon>Trifolium</taxon>
    </lineage>
</organism>
<feature type="non-terminal residue" evidence="2">
    <location>
        <position position="53"/>
    </location>
</feature>
<dbReference type="Proteomes" id="UP000265520">
    <property type="component" value="Unassembled WGS sequence"/>
</dbReference>
<proteinExistence type="predicted"/>
<evidence type="ECO:0000313" key="2">
    <source>
        <dbReference type="EMBL" id="MCI63494.1"/>
    </source>
</evidence>
<reference evidence="2 3" key="1">
    <citation type="journal article" date="2018" name="Front. Plant Sci.">
        <title>Red Clover (Trifolium pratense) and Zigzag Clover (T. medium) - A Picture of Genomic Similarities and Differences.</title>
        <authorList>
            <person name="Dluhosova J."/>
            <person name="Istvanek J."/>
            <person name="Nedelnik J."/>
            <person name="Repkova J."/>
        </authorList>
    </citation>
    <scope>NUCLEOTIDE SEQUENCE [LARGE SCALE GENOMIC DNA]</scope>
    <source>
        <strain evidence="3">cv. 10/8</strain>
        <tissue evidence="2">Leaf</tissue>
    </source>
</reference>
<name>A0A392TS24_9FABA</name>
<keyword evidence="3" id="KW-1185">Reference proteome</keyword>
<dbReference type="EMBL" id="LXQA010638116">
    <property type="protein sequence ID" value="MCI63494.1"/>
    <property type="molecule type" value="Genomic_DNA"/>
</dbReference>